<dbReference type="AlphaFoldDB" id="A0AAU9KER2"/>
<evidence type="ECO:0000256" key="1">
    <source>
        <dbReference type="SAM" id="MobiDB-lite"/>
    </source>
</evidence>
<keyword evidence="3" id="KW-1185">Reference proteome</keyword>
<organism evidence="2 3">
    <name type="scientific">Blepharisma stoltei</name>
    <dbReference type="NCBI Taxonomy" id="1481888"/>
    <lineage>
        <taxon>Eukaryota</taxon>
        <taxon>Sar</taxon>
        <taxon>Alveolata</taxon>
        <taxon>Ciliophora</taxon>
        <taxon>Postciliodesmatophora</taxon>
        <taxon>Heterotrichea</taxon>
        <taxon>Heterotrichida</taxon>
        <taxon>Blepharismidae</taxon>
        <taxon>Blepharisma</taxon>
    </lineage>
</organism>
<dbReference type="EMBL" id="CAJZBQ010000053">
    <property type="protein sequence ID" value="CAG9331718.1"/>
    <property type="molecule type" value="Genomic_DNA"/>
</dbReference>
<dbReference type="Proteomes" id="UP001162131">
    <property type="component" value="Unassembled WGS sequence"/>
</dbReference>
<protein>
    <submittedName>
        <fullName evidence="2">Uncharacterized protein</fullName>
    </submittedName>
</protein>
<sequence length="539" mass="61686">MLKTKITENPERIIRRSTTPQSKIRQSESFSILNPRSETPSRMTFASEKYHQRSTVFDSTFEQSSIDQGRVTPSHIRTNLSRSPTRLRETRTFASTVFLPPEPAGLTVSPYKPKDHSVHDLFGNEETDWFCKKNTIRSYEPNFQPKYKEINPSSTKNQDMYGKASDFCIPKGELEEILPSNLTAKDVYVNRHPTDRDMSPSIRKSFDTVSQIFPKSVKGKENEQQNIVKIPEKPENSIKLVNEDEKIFKKSREHNSVTPKLKRSAKFEESLSSSSRIRLIKKSKDVEKSAEREIVPKVTKENLEEPKEEIKPIPKSQSHNFPVVNISAKELKKRELNLTNIEYIKDESRLEDFEISGLTPNTDERAIRDLCKGVHVVNITPKYNNITGECAGSAILSVRYQPQYKSIENLQLNCIEKGLNLSASKKEVGKKNNYAELSTRRFLDNFLKSEEKRIIDKYATPRVQRPDLISSDDVYGSSPGVGRISYFTPRAPDRFRASMDSWSKVKNTPSKSPTRSVSKSRTENFMKSTVSSCNKVKKV</sequence>
<reference evidence="2" key="1">
    <citation type="submission" date="2021-09" db="EMBL/GenBank/DDBJ databases">
        <authorList>
            <consortium name="AG Swart"/>
            <person name="Singh M."/>
            <person name="Singh A."/>
            <person name="Seah K."/>
            <person name="Emmerich C."/>
        </authorList>
    </citation>
    <scope>NUCLEOTIDE SEQUENCE</scope>
    <source>
        <strain evidence="2">ATCC30299</strain>
    </source>
</reference>
<comment type="caution">
    <text evidence="2">The sequence shown here is derived from an EMBL/GenBank/DDBJ whole genome shotgun (WGS) entry which is preliminary data.</text>
</comment>
<evidence type="ECO:0000313" key="2">
    <source>
        <dbReference type="EMBL" id="CAG9331718.1"/>
    </source>
</evidence>
<gene>
    <name evidence="2" type="ORF">BSTOLATCC_MIC53781</name>
</gene>
<evidence type="ECO:0000313" key="3">
    <source>
        <dbReference type="Proteomes" id="UP001162131"/>
    </source>
</evidence>
<name>A0AAU9KER2_9CILI</name>
<feature type="region of interest" description="Disordered" evidence="1">
    <location>
        <begin position="500"/>
        <end position="525"/>
    </location>
</feature>
<proteinExistence type="predicted"/>
<accession>A0AAU9KER2</accession>